<evidence type="ECO:0000256" key="4">
    <source>
        <dbReference type="ARBA" id="ARBA00022801"/>
    </source>
</evidence>
<dbReference type="Pfam" id="PF00665">
    <property type="entry name" value="rve"/>
    <property type="match status" value="1"/>
</dbReference>
<dbReference type="InterPro" id="IPR025724">
    <property type="entry name" value="GAG-pre-integrase_dom"/>
</dbReference>
<dbReference type="Pfam" id="PF13976">
    <property type="entry name" value="gag_pre-integrs"/>
    <property type="match status" value="1"/>
</dbReference>
<dbReference type="AlphaFoldDB" id="A0A803NPY8"/>
<dbReference type="Pfam" id="PF25597">
    <property type="entry name" value="SH3_retrovirus"/>
    <property type="match status" value="1"/>
</dbReference>
<evidence type="ECO:0000259" key="6">
    <source>
        <dbReference type="PROSITE" id="PS50994"/>
    </source>
</evidence>
<reference evidence="7" key="2">
    <citation type="submission" date="2021-03" db="UniProtKB">
        <authorList>
            <consortium name="EnsemblPlants"/>
        </authorList>
    </citation>
    <scope>IDENTIFICATION</scope>
</reference>
<dbReference type="PANTHER" id="PTHR42648">
    <property type="entry name" value="TRANSPOSASE, PUTATIVE-RELATED"/>
    <property type="match status" value="1"/>
</dbReference>
<dbReference type="Pfam" id="PF07727">
    <property type="entry name" value="RVT_2"/>
    <property type="match status" value="1"/>
</dbReference>
<dbReference type="GO" id="GO:0046872">
    <property type="term" value="F:metal ion binding"/>
    <property type="evidence" value="ECO:0007669"/>
    <property type="project" value="UniProtKB-KW"/>
</dbReference>
<dbReference type="GO" id="GO:0015074">
    <property type="term" value="P:DNA integration"/>
    <property type="evidence" value="ECO:0007669"/>
    <property type="project" value="InterPro"/>
</dbReference>
<feature type="domain" description="Integrase catalytic" evidence="6">
    <location>
        <begin position="507"/>
        <end position="671"/>
    </location>
</feature>
<dbReference type="GO" id="GO:0003676">
    <property type="term" value="F:nucleic acid binding"/>
    <property type="evidence" value="ECO:0007669"/>
    <property type="project" value="InterPro"/>
</dbReference>
<dbReference type="InterPro" id="IPR039537">
    <property type="entry name" value="Retrotran_Ty1/copia-like"/>
</dbReference>
<dbReference type="Proteomes" id="UP000596661">
    <property type="component" value="Chromosome 1"/>
</dbReference>
<protein>
    <recommendedName>
        <fullName evidence="6">Integrase catalytic domain-containing protein</fullName>
    </recommendedName>
</protein>
<dbReference type="GO" id="GO:0004190">
    <property type="term" value="F:aspartic-type endopeptidase activity"/>
    <property type="evidence" value="ECO:0007669"/>
    <property type="project" value="UniProtKB-KW"/>
</dbReference>
<dbReference type="InterPro" id="IPR057670">
    <property type="entry name" value="SH3_retrovirus"/>
</dbReference>
<dbReference type="InterPro" id="IPR001584">
    <property type="entry name" value="Integrase_cat-core"/>
</dbReference>
<dbReference type="GO" id="GO:0006508">
    <property type="term" value="P:proteolysis"/>
    <property type="evidence" value="ECO:0007669"/>
    <property type="project" value="UniProtKB-KW"/>
</dbReference>
<evidence type="ECO:0000256" key="5">
    <source>
        <dbReference type="SAM" id="MobiDB-lite"/>
    </source>
</evidence>
<dbReference type="InterPro" id="IPR043502">
    <property type="entry name" value="DNA/RNA_pol_sf"/>
</dbReference>
<accession>A0A803NPY8</accession>
<dbReference type="OMA" id="SEWREAM"/>
<dbReference type="PROSITE" id="PS50994">
    <property type="entry name" value="INTEGRASE"/>
    <property type="match status" value="1"/>
</dbReference>
<reference evidence="7" key="1">
    <citation type="submission" date="2018-11" db="EMBL/GenBank/DDBJ databases">
        <authorList>
            <person name="Grassa J C."/>
        </authorList>
    </citation>
    <scope>NUCLEOTIDE SEQUENCE [LARGE SCALE GENOMIC DNA]</scope>
</reference>
<name>A0A803NPY8_CANSA</name>
<evidence type="ECO:0000313" key="7">
    <source>
        <dbReference type="EnsemblPlants" id="cds.evm.model.01.624"/>
    </source>
</evidence>
<dbReference type="Gramene" id="evm.model.01.624">
    <property type="protein sequence ID" value="cds.evm.model.01.624"/>
    <property type="gene ID" value="evm.TU.01.624"/>
</dbReference>
<dbReference type="InterPro" id="IPR012337">
    <property type="entry name" value="RNaseH-like_sf"/>
</dbReference>
<evidence type="ECO:0000256" key="1">
    <source>
        <dbReference type="ARBA" id="ARBA00022670"/>
    </source>
</evidence>
<organism evidence="7 8">
    <name type="scientific">Cannabis sativa</name>
    <name type="common">Hemp</name>
    <name type="synonym">Marijuana</name>
    <dbReference type="NCBI Taxonomy" id="3483"/>
    <lineage>
        <taxon>Eukaryota</taxon>
        <taxon>Viridiplantae</taxon>
        <taxon>Streptophyta</taxon>
        <taxon>Embryophyta</taxon>
        <taxon>Tracheophyta</taxon>
        <taxon>Spermatophyta</taxon>
        <taxon>Magnoliopsida</taxon>
        <taxon>eudicotyledons</taxon>
        <taxon>Gunneridae</taxon>
        <taxon>Pentapetalae</taxon>
        <taxon>rosids</taxon>
        <taxon>fabids</taxon>
        <taxon>Rosales</taxon>
        <taxon>Cannabaceae</taxon>
        <taxon>Cannabis</taxon>
    </lineage>
</organism>
<dbReference type="SUPFAM" id="SSF53098">
    <property type="entry name" value="Ribonuclease H-like"/>
    <property type="match status" value="1"/>
</dbReference>
<dbReference type="Pfam" id="PF14223">
    <property type="entry name" value="Retrotran_gag_2"/>
    <property type="match status" value="1"/>
</dbReference>
<evidence type="ECO:0000313" key="8">
    <source>
        <dbReference type="Proteomes" id="UP000596661"/>
    </source>
</evidence>
<dbReference type="PANTHER" id="PTHR42648:SF26">
    <property type="entry name" value="INTEGRASE CATALYTIC DOMAIN-CONTAINING PROTEIN"/>
    <property type="match status" value="1"/>
</dbReference>
<dbReference type="InterPro" id="IPR036397">
    <property type="entry name" value="RNaseH_sf"/>
</dbReference>
<dbReference type="Gene3D" id="3.30.420.10">
    <property type="entry name" value="Ribonuclease H-like superfamily/Ribonuclease H"/>
    <property type="match status" value="1"/>
</dbReference>
<keyword evidence="2" id="KW-0479">Metal-binding</keyword>
<dbReference type="SUPFAM" id="SSF56672">
    <property type="entry name" value="DNA/RNA polymerases"/>
    <property type="match status" value="1"/>
</dbReference>
<dbReference type="EMBL" id="UZAU01000018">
    <property type="status" value="NOT_ANNOTATED_CDS"/>
    <property type="molecule type" value="Genomic_DNA"/>
</dbReference>
<keyword evidence="4" id="KW-0378">Hydrolase</keyword>
<evidence type="ECO:0000256" key="3">
    <source>
        <dbReference type="ARBA" id="ARBA00022750"/>
    </source>
</evidence>
<keyword evidence="3" id="KW-0064">Aspartyl protease</keyword>
<dbReference type="InterPro" id="IPR054722">
    <property type="entry name" value="PolX-like_BBD"/>
</dbReference>
<proteinExistence type="predicted"/>
<sequence length="1261" mass="140299">MVIPTVIGHELDKILLAGTPPLQRLVNGEPNPEYTRWKRKDQLLLSWLRSSMTEGVLASVASFSSSHSFSTIRKGSQTISDYVDKIQFIADSLAVVGSQIDDQDLILQLLNGLGPEYDPVVSGITARSDVLSFEEVQALLLSHESRLEHHSSVTDHTMKLQANVAFTGPRNNTYRPPQMSKPGGRGNYRGPTSQSRPLCQLCLRYGHTAPVCHYRYDRNWVTPKQGSNNSSATNNNNPPRAYMAEHEFDYDPQAFATSFIPDFGDDSGWFVDTGATNHVTNGLENLDSAVAYPGSEGLAVGDGKKLLISNIGLATLPTSKNTHLNLQSILHVPAMTKNLVSVSQLTNDNLVFLEFHKTCCFVKDKQTGTVLLKGTLKDGLYVLEECSNPSHKEGLKTSVSTSYKPTAMNCSTSFQFPNVMNTDSCNSIHINKDNFAQLSLYHPIALQTSVKTDINTWHHRLGHFSSTILRKILSHVSHSGTTQQLEFCHACQLGKSHKQPFSSTNSKASQPLELIHTDLWGPSHIKSKDGYFYYIHFLDDYSRYTWIYPLTQKSQALDMFVKFKAMVEKQFNLPIKKVQADWGGEYRPFSTFLSDQGIHFQHPCPKTSEQNGRAERKHRHITEMGLTLLAHSGLDFSYWWHAFHTAVFLINRLPTPVLNYSSPTESLLGQVPDYTILKPFGCACYPHLRPYNRHKMEFRTQQCVFLGYSSSHKGYLCESMEGRIFIARHVIFNEQVFPATSQNQPTKVHSSIPSNVPSATFVTAENISQCPTQSTVIQPTPIIQGHYSRVPVHPTQHPTPLNNEGHVTIPHTPPTTHPIPEYTVPAAPPTLNPIPHPDNIFPPLSTHTSHQPTPVTPHMTCPSTTNTILPIPPTTSTQHLNNDHILPPTTTITHNMVTRSQSGIYKPKSYIATKHPLPESLLPSEPRSLKAALADPKWHNAMDTEMSALKKARTWILVPYDSSMNVIGCKWVHRVKLNKDGSLNRYKSRLVAKGYLQEAGIDFDETYSPVLDVTNAFLNGPLNETVYMRQPPGFEDSTHPTHVCKLQKALYGLKQAPRAWNDRLRQTLVSWGFQGSRADSSLFMYGTGSSLVILLVYVDDILITGPNSALVSKLISDLNKSFSLKDLGHVHYFLGVEIYRDNTGMYLSQTKYVTDLLVKLHMEGAKSCPNPTSSSVKLSLTNGEPFPDITLYRSTLGALQYLSLTRPDVAFIINKLSQFLHAPTTGSGEAGALGSGSERFEYVVSGKPWSSDGLGYTGSIG</sequence>
<keyword evidence="8" id="KW-1185">Reference proteome</keyword>
<dbReference type="EnsemblPlants" id="evm.model.01.624">
    <property type="protein sequence ID" value="cds.evm.model.01.624"/>
    <property type="gene ID" value="evm.TU.01.624"/>
</dbReference>
<evidence type="ECO:0000256" key="2">
    <source>
        <dbReference type="ARBA" id="ARBA00022723"/>
    </source>
</evidence>
<keyword evidence="1" id="KW-0645">Protease</keyword>
<dbReference type="InterPro" id="IPR013103">
    <property type="entry name" value="RVT_2"/>
</dbReference>
<feature type="region of interest" description="Disordered" evidence="5">
    <location>
        <begin position="167"/>
        <end position="191"/>
    </location>
</feature>
<dbReference type="Pfam" id="PF22936">
    <property type="entry name" value="Pol_BBD"/>
    <property type="match status" value="1"/>
</dbReference>